<keyword evidence="1" id="KW-0812">Transmembrane</keyword>
<feature type="transmembrane region" description="Helical" evidence="1">
    <location>
        <begin position="56"/>
        <end position="80"/>
    </location>
</feature>
<dbReference type="PATRIC" id="fig|228908.8.peg.254"/>
<feature type="transmembrane region" description="Helical" evidence="1">
    <location>
        <begin position="125"/>
        <end position="144"/>
    </location>
</feature>
<dbReference type="BioCyc" id="NEQU228908:GJB6-266-MONOMER"/>
<dbReference type="EnsemblBacteria" id="AAR39102">
    <property type="protein sequence ID" value="AAR39102"/>
    <property type="gene ID" value="NEQ249"/>
</dbReference>
<reference evidence="2 3" key="1">
    <citation type="journal article" date="2003" name="Proc. Natl. Acad. Sci. U.S.A.">
        <title>The genome of Nanoarchaeum equitans: insights into early archaeal evolution and derived parasitism.</title>
        <authorList>
            <person name="Waters E."/>
            <person name="Hohn M.J."/>
            <person name="Ahel I."/>
            <person name="Graham D.E."/>
            <person name="Adams M.D."/>
            <person name="Barnstead M."/>
            <person name="Beeson K.Y."/>
            <person name="Bibbs L."/>
            <person name="Bolanos R."/>
            <person name="Keller M."/>
            <person name="Kretz K."/>
            <person name="Lin X."/>
            <person name="Mathur E."/>
            <person name="Ni J."/>
            <person name="Podar M."/>
            <person name="Richardson T."/>
            <person name="Sutton G.G."/>
            <person name="Simon M."/>
            <person name="Soll D."/>
            <person name="Stetter K.O."/>
            <person name="Short J.M."/>
            <person name="Noordewier M."/>
        </authorList>
    </citation>
    <scope>NUCLEOTIDE SEQUENCE [LARGE SCALE GENOMIC DNA]</scope>
    <source>
        <strain evidence="2 3">Kin4-M</strain>
    </source>
</reference>
<proteinExistence type="predicted"/>
<name>Q74NF5_NANEQ</name>
<accession>Q74NF5</accession>
<protein>
    <submittedName>
        <fullName evidence="2">NEQ249</fullName>
    </submittedName>
</protein>
<dbReference type="HOGENOM" id="CLU_1567187_0_0_2"/>
<keyword evidence="1" id="KW-0472">Membrane</keyword>
<feature type="transmembrane region" description="Helical" evidence="1">
    <location>
        <begin position="86"/>
        <end position="105"/>
    </location>
</feature>
<feature type="transmembrane region" description="Helical" evidence="1">
    <location>
        <begin position="28"/>
        <end position="44"/>
    </location>
</feature>
<gene>
    <name evidence="2" type="ordered locus">NEQ249</name>
</gene>
<evidence type="ECO:0000313" key="2">
    <source>
        <dbReference type="EMBL" id="AAR39102.1"/>
    </source>
</evidence>
<organism evidence="2 3">
    <name type="scientific">Nanoarchaeum equitans (strain Kin4-M)</name>
    <dbReference type="NCBI Taxonomy" id="228908"/>
    <lineage>
        <taxon>Archaea</taxon>
        <taxon>Nanobdellota</taxon>
        <taxon>Candidatus Nanoarchaeia</taxon>
        <taxon>Nanoarchaeales</taxon>
        <taxon>Nanoarchaeaceae</taxon>
        <taxon>Nanoarchaeum</taxon>
    </lineage>
</organism>
<keyword evidence="1" id="KW-1133">Transmembrane helix</keyword>
<dbReference type="AlphaFoldDB" id="Q74NF5"/>
<dbReference type="Proteomes" id="UP000000578">
    <property type="component" value="Chromosome"/>
</dbReference>
<evidence type="ECO:0000256" key="1">
    <source>
        <dbReference type="SAM" id="Phobius"/>
    </source>
</evidence>
<dbReference type="KEGG" id="neq:NEQ249"/>
<dbReference type="EMBL" id="AE017199">
    <property type="protein sequence ID" value="AAR39102.1"/>
    <property type="molecule type" value="Genomic_DNA"/>
</dbReference>
<evidence type="ECO:0000313" key="3">
    <source>
        <dbReference type="Proteomes" id="UP000000578"/>
    </source>
</evidence>
<keyword evidence="3" id="KW-1185">Reference proteome</keyword>
<sequence>MFAVTFFFLSITMRALLGKDKEKLARKYAGLVSFVFAFFILYHLRSPESFNVVMSFLNVFGLSFYILLAMFFSFLVISSIVRKEEIKMPAFIGIISFIILIYIAWINFPTMQKGPTEFKIDENILAFLAVILPIGIMVGLLYLATRPVPDTSQQQQQQPDIKKKMFDVLKKLLEIEEK</sequence>